<dbReference type="Gene3D" id="2.30.140.50">
    <property type="entry name" value="Protein of unknown function DUF2790"/>
    <property type="match status" value="1"/>
</dbReference>
<proteinExistence type="predicted"/>
<dbReference type="Proteomes" id="UP000309819">
    <property type="component" value="Unassembled WGS sequence"/>
</dbReference>
<comment type="caution">
    <text evidence="2">The sequence shown here is derived from an EMBL/GenBank/DDBJ whole genome shotgun (WGS) entry which is preliminary data.</text>
</comment>
<dbReference type="OrthoDB" id="6903763at2"/>
<sequence length="85" mass="9273">MKLLIVLFLGCLGCVAMAAEPVAETAQVTVEPYRYGQNLDIARVLAVSPVPTVCEVVPMQLTYEDSKGDRHIMEYRVIGNGCSNN</sequence>
<evidence type="ECO:0000256" key="1">
    <source>
        <dbReference type="SAM" id="SignalP"/>
    </source>
</evidence>
<keyword evidence="1" id="KW-0732">Signal</keyword>
<dbReference type="AlphaFoldDB" id="A0A5R8YLL0"/>
<feature type="signal peptide" evidence="1">
    <location>
        <begin position="1"/>
        <end position="18"/>
    </location>
</feature>
<evidence type="ECO:0000313" key="3">
    <source>
        <dbReference type="Proteomes" id="UP000309819"/>
    </source>
</evidence>
<accession>A0A5R8YLL0</accession>
<protein>
    <submittedName>
        <fullName evidence="2">DUF2790 domain-containing protein</fullName>
    </submittedName>
</protein>
<evidence type="ECO:0000313" key="2">
    <source>
        <dbReference type="EMBL" id="TLP53259.1"/>
    </source>
</evidence>
<dbReference type="InterPro" id="IPR021245">
    <property type="entry name" value="DUF2790"/>
</dbReference>
<keyword evidence="3" id="KW-1185">Reference proteome</keyword>
<feature type="chain" id="PRO_5024357959" evidence="1">
    <location>
        <begin position="19"/>
        <end position="85"/>
    </location>
</feature>
<dbReference type="RefSeq" id="WP_138221795.1">
    <property type="nucleotide sequence ID" value="NZ_VAUO01000023.1"/>
</dbReference>
<reference evidence="2 3" key="1">
    <citation type="submission" date="2019-05" db="EMBL/GenBank/DDBJ databases">
        <title>Pseudomonas sp. SC006 isolated from lettuce that can produce HBGAs.</title>
        <authorList>
            <person name="Wang D."/>
            <person name="Liao N."/>
            <person name="Liu D."/>
            <person name="Zhang Z."/>
            <person name="Zou S."/>
        </authorList>
    </citation>
    <scope>NUCLEOTIDE SEQUENCE [LARGE SCALE GENOMIC DNA]</scope>
    <source>
        <strain evidence="2 3">SC006</strain>
    </source>
</reference>
<gene>
    <name evidence="2" type="ORF">FEM01_23255</name>
</gene>
<organism evidence="2 3">
    <name type="scientific">Pseudomonas mosselii</name>
    <dbReference type="NCBI Taxonomy" id="78327"/>
    <lineage>
        <taxon>Bacteria</taxon>
        <taxon>Pseudomonadati</taxon>
        <taxon>Pseudomonadota</taxon>
        <taxon>Gammaproteobacteria</taxon>
        <taxon>Pseudomonadales</taxon>
        <taxon>Pseudomonadaceae</taxon>
        <taxon>Pseudomonas</taxon>
    </lineage>
</organism>
<name>A0A5R8YLL0_9PSED</name>
<dbReference type="EMBL" id="VAUO01000023">
    <property type="protein sequence ID" value="TLP53259.1"/>
    <property type="molecule type" value="Genomic_DNA"/>
</dbReference>
<dbReference type="Pfam" id="PF10976">
    <property type="entry name" value="DUF2790"/>
    <property type="match status" value="1"/>
</dbReference>